<evidence type="ECO:0000313" key="1">
    <source>
        <dbReference type="EMBL" id="SKA80586.1"/>
    </source>
</evidence>
<sequence length="464" mass="50201">MDTIVSVLGVSLSAFSSISPASIDPSSSLMITHPDVVDDPKRTFDVCTGKGNPGGTWTFAYLIKELAKGTSFTPEDYALIWLKNWLHTYNLNTFDVPARPNMELFINFWNQASLAGSGQDFDINYFPARLLAITNRPDLGGNGGYGGDEKRGEARFTFALLGNTDKLGGYDKEQGCEAMPFNVIFEYNTPTTDCPSVQEWQTQWKALDGYALGSPEYNEKLELITTAFTNFGSNPAQEPNQSLLSQLRTNENALDPLWELREFVLLNKADGVVSFDGSLLPDTVKNTPDVSFDNTSFLANFVNSAWSVPGSPDEGTVPLAYLGVPFRGAASPVSITHWDYPSSALDPSMRQKFSLNTCNACHTGETDTKFVHIEARLPGGESALSRFLTGKNVVTTLNDPANPYISAALFSVSDPAGSALVSDFNDLAARQAAMASILSTSCELVGTVSAGLLPPKAANFKMSH</sequence>
<evidence type="ECO:0000313" key="2">
    <source>
        <dbReference type="Proteomes" id="UP000190460"/>
    </source>
</evidence>
<keyword evidence="2" id="KW-1185">Reference proteome</keyword>
<dbReference type="AlphaFoldDB" id="A0A1T4WTC3"/>
<gene>
    <name evidence="1" type="ORF">SAMN02745130_02092</name>
</gene>
<protein>
    <submittedName>
        <fullName evidence="1">Uncharacterized protein</fullName>
    </submittedName>
</protein>
<dbReference type="STRING" id="92487.SAMN02745130_02092"/>
<dbReference type="EMBL" id="FUYB01000009">
    <property type="protein sequence ID" value="SKA80586.1"/>
    <property type="molecule type" value="Genomic_DNA"/>
</dbReference>
<name>A0A1T4WTC3_9GAMM</name>
<dbReference type="Proteomes" id="UP000190460">
    <property type="component" value="Unassembled WGS sequence"/>
</dbReference>
<reference evidence="1 2" key="1">
    <citation type="submission" date="2017-02" db="EMBL/GenBank/DDBJ databases">
        <authorList>
            <person name="Peterson S.W."/>
        </authorList>
    </citation>
    <scope>NUCLEOTIDE SEQUENCE [LARGE SCALE GENOMIC DNA]</scope>
    <source>
        <strain evidence="1 2">ATCC 49788</strain>
    </source>
</reference>
<organism evidence="1 2">
    <name type="scientific">Thiothrix eikelboomii</name>
    <dbReference type="NCBI Taxonomy" id="92487"/>
    <lineage>
        <taxon>Bacteria</taxon>
        <taxon>Pseudomonadati</taxon>
        <taxon>Pseudomonadota</taxon>
        <taxon>Gammaproteobacteria</taxon>
        <taxon>Thiotrichales</taxon>
        <taxon>Thiotrichaceae</taxon>
        <taxon>Thiothrix</taxon>
    </lineage>
</organism>
<accession>A0A1T4WTC3</accession>
<proteinExistence type="predicted"/>